<name>A0A4R8R3K2_9MYCO</name>
<evidence type="ECO:0000313" key="2">
    <source>
        <dbReference type="EMBL" id="TDZ50731.1"/>
    </source>
</evidence>
<evidence type="ECO:0000313" key="3">
    <source>
        <dbReference type="Proteomes" id="UP000295165"/>
    </source>
</evidence>
<organism evidence="2 3">
    <name type="scientific">Mycobacteroides franklinii</name>
    <dbReference type="NCBI Taxonomy" id="948102"/>
    <lineage>
        <taxon>Bacteria</taxon>
        <taxon>Bacillati</taxon>
        <taxon>Actinomycetota</taxon>
        <taxon>Actinomycetes</taxon>
        <taxon>Mycobacteriales</taxon>
        <taxon>Mycobacteriaceae</taxon>
        <taxon>Mycobacteroides</taxon>
    </lineage>
</organism>
<proteinExistence type="predicted"/>
<reference evidence="2 3" key="1">
    <citation type="journal article" date="2019" name="Sci. Rep.">
        <title>Extended insight into the Mycobacterium chelonae-abscessus complex through whole genome sequencing of Mycobacterium salmoniphilum outbreak and Mycobacterium salmoniphilum-like strains.</title>
        <authorList>
            <person name="Behra P.R.K."/>
            <person name="Das S."/>
            <person name="Pettersson B.M.F."/>
            <person name="Shirreff L."/>
            <person name="DuCote T."/>
            <person name="Jacobsson K.G."/>
            <person name="Ennis D.G."/>
            <person name="Kirsebom L.A."/>
        </authorList>
    </citation>
    <scope>NUCLEOTIDE SEQUENCE [LARGE SCALE GENOMIC DNA]</scope>
    <source>
        <strain evidence="2 3">CCUG 63697</strain>
    </source>
</reference>
<keyword evidence="3" id="KW-1185">Reference proteome</keyword>
<sequence length="189" mass="21348">MPPWLPSLPPRYPYDESNPADSPLPVRQLPRRCRAALAPAAAAQGRRHAPASESKRPAACPGSRSCQHPQASLPGHRHAGQPHLAHCRLRVGCRPRRTAACAHLLSRRPVGRHVQHGMPCQYRDRTHRLMSRNPTSGPHRTIGWRNHLRHRLNCCHPYRRGSFHCRHQNWLPAVCDPAPLSAFQGDRRS</sequence>
<feature type="region of interest" description="Disordered" evidence="1">
    <location>
        <begin position="1"/>
        <end position="80"/>
    </location>
</feature>
<protein>
    <submittedName>
        <fullName evidence="2">Uncharacterized protein</fullName>
    </submittedName>
</protein>
<evidence type="ECO:0000256" key="1">
    <source>
        <dbReference type="SAM" id="MobiDB-lite"/>
    </source>
</evidence>
<comment type="caution">
    <text evidence="2">The sequence shown here is derived from an EMBL/GenBank/DDBJ whole genome shotgun (WGS) entry which is preliminary data.</text>
</comment>
<accession>A0A4R8R3K2</accession>
<gene>
    <name evidence="2" type="ORF">CCUG63697_02240</name>
</gene>
<feature type="compositionally biased region" description="Low complexity" evidence="1">
    <location>
        <begin position="35"/>
        <end position="44"/>
    </location>
</feature>
<dbReference type="AlphaFoldDB" id="A0A4R8R3K2"/>
<dbReference type="Proteomes" id="UP000295165">
    <property type="component" value="Unassembled WGS sequence"/>
</dbReference>
<dbReference type="EMBL" id="PECC01000027">
    <property type="protein sequence ID" value="TDZ50731.1"/>
    <property type="molecule type" value="Genomic_DNA"/>
</dbReference>
<feature type="compositionally biased region" description="Pro residues" evidence="1">
    <location>
        <begin position="1"/>
        <end position="12"/>
    </location>
</feature>